<evidence type="ECO:0000313" key="7">
    <source>
        <dbReference type="EMBL" id="OGC55770.1"/>
    </source>
</evidence>
<dbReference type="GO" id="GO:0006465">
    <property type="term" value="P:signal peptide processing"/>
    <property type="evidence" value="ECO:0007669"/>
    <property type="project" value="InterPro"/>
</dbReference>
<dbReference type="PANTHER" id="PTHR43390">
    <property type="entry name" value="SIGNAL PEPTIDASE I"/>
    <property type="match status" value="1"/>
</dbReference>
<dbReference type="InterPro" id="IPR035940">
    <property type="entry name" value="CAP_sf"/>
</dbReference>
<evidence type="ECO:0000256" key="4">
    <source>
        <dbReference type="ARBA" id="ARBA00022801"/>
    </source>
</evidence>
<dbReference type="PROSITE" id="PS00761">
    <property type="entry name" value="SPASE_I_3"/>
    <property type="match status" value="1"/>
</dbReference>
<keyword evidence="5" id="KW-0812">Transmembrane</keyword>
<keyword evidence="5" id="KW-1133">Transmembrane helix</keyword>
<evidence type="ECO:0000256" key="1">
    <source>
        <dbReference type="ARBA" id="ARBA00000677"/>
    </source>
</evidence>
<comment type="similarity">
    <text evidence="2 5">Belongs to the peptidase S26 family.</text>
</comment>
<dbReference type="InterPro" id="IPR000223">
    <property type="entry name" value="Pept_S26A_signal_pept_1"/>
</dbReference>
<evidence type="ECO:0000256" key="3">
    <source>
        <dbReference type="ARBA" id="ARBA00013208"/>
    </source>
</evidence>
<protein>
    <recommendedName>
        <fullName evidence="3 5">Signal peptidase I</fullName>
        <ecNumber evidence="3 5">3.4.21.89</ecNumber>
    </recommendedName>
</protein>
<keyword evidence="5" id="KW-0472">Membrane</keyword>
<dbReference type="EMBL" id="MEVI01000001">
    <property type="protein sequence ID" value="OGC55770.1"/>
    <property type="molecule type" value="Genomic_DNA"/>
</dbReference>
<keyword evidence="5" id="KW-0645">Protease</keyword>
<sequence>MSGIKTFLLKVLIPVIIVPIVILALIYLGLRNVDTKNPLINFLLNKPTEISLAGTGSMYPTLYWDEKEGGSENYDQAVKENKDRVKPGLFLHLLLPLNKLKIEVPKIGFGDIVSFQGKDLSTQNRVEYIKRVIGLPRDKIEIRDGFVIRNGTKLHEPYTYKPRSTFGGKNIPECKVVTVPENKFLVLGDNRKLSLDSRFELGFIDKNAVDFILPYSRQNNLKSTWRKIESDEFASNVVTLDYKQFVEGVNKVREELNLKTLKTSDPLLKSTEARANFILDNNNFDTKNKDGKAYLTLETEKAEYSNVLTAEYSIQGYFDANELLDLRLESRDLKTLLTEKNYEDIGVSAVNKNVNGCPTQVIVIHFGGYIPATYDDATLKSWRDSVSALTSTYDEWREARGNELYDQSKVSKLFSLFQRALEISKYILNKMENKLWLTESDNAQIEEHNRLVEEINKLSEELNSTAKSEADKIRQENYQTCINNWELYVSKKEDCKKYLE</sequence>
<dbReference type="InterPro" id="IPR019533">
    <property type="entry name" value="Peptidase_S26"/>
</dbReference>
<comment type="catalytic activity">
    <reaction evidence="1 5">
        <text>Cleavage of hydrophobic, N-terminal signal or leader sequences from secreted and periplasmic proteins.</text>
        <dbReference type="EC" id="3.4.21.89"/>
    </reaction>
</comment>
<dbReference type="NCBIfam" id="TIGR02227">
    <property type="entry name" value="sigpep_I_bact"/>
    <property type="match status" value="1"/>
</dbReference>
<gene>
    <name evidence="7" type="ORF">A3A78_01890</name>
</gene>
<reference evidence="7 8" key="1">
    <citation type="journal article" date="2016" name="Nat. Commun.">
        <title>Thousands of microbial genomes shed light on interconnected biogeochemical processes in an aquifer system.</title>
        <authorList>
            <person name="Anantharaman K."/>
            <person name="Brown C.T."/>
            <person name="Hug L.A."/>
            <person name="Sharon I."/>
            <person name="Castelle C.J."/>
            <person name="Probst A.J."/>
            <person name="Thomas B.C."/>
            <person name="Singh A."/>
            <person name="Wilkins M.J."/>
            <person name="Karaoz U."/>
            <person name="Brodie E.L."/>
            <person name="Williams K.H."/>
            <person name="Hubbard S.S."/>
            <person name="Banfield J.F."/>
        </authorList>
    </citation>
    <scope>NUCLEOTIDE SEQUENCE [LARGE SCALE GENOMIC DNA]</scope>
</reference>
<feature type="domain" description="Peptidase S26" evidence="6">
    <location>
        <begin position="95"/>
        <end position="209"/>
    </location>
</feature>
<dbReference type="GO" id="GO:0016020">
    <property type="term" value="C:membrane"/>
    <property type="evidence" value="ECO:0007669"/>
    <property type="project" value="UniProtKB-SubCell"/>
</dbReference>
<dbReference type="Proteomes" id="UP000176504">
    <property type="component" value="Unassembled WGS sequence"/>
</dbReference>
<dbReference type="Gene3D" id="2.10.109.10">
    <property type="entry name" value="Umud Fragment, subunit A"/>
    <property type="match status" value="1"/>
</dbReference>
<organism evidence="7 8">
    <name type="scientific">candidate division WWE3 bacterium RIFCSPLOWO2_01_FULL_41_18</name>
    <dbReference type="NCBI Taxonomy" id="1802625"/>
    <lineage>
        <taxon>Bacteria</taxon>
        <taxon>Katanobacteria</taxon>
    </lineage>
</organism>
<dbReference type="InterPro" id="IPR036286">
    <property type="entry name" value="LexA/Signal_pep-like_sf"/>
</dbReference>
<dbReference type="AlphaFoldDB" id="A0A1F4VFP2"/>
<dbReference type="GO" id="GO:0004252">
    <property type="term" value="F:serine-type endopeptidase activity"/>
    <property type="evidence" value="ECO:0007669"/>
    <property type="project" value="InterPro"/>
</dbReference>
<accession>A0A1F4VFP2</accession>
<evidence type="ECO:0000313" key="8">
    <source>
        <dbReference type="Proteomes" id="UP000176504"/>
    </source>
</evidence>
<dbReference type="EC" id="3.4.21.89" evidence="3 5"/>
<dbReference type="Gene3D" id="3.40.33.10">
    <property type="entry name" value="CAP"/>
    <property type="match status" value="1"/>
</dbReference>
<dbReference type="InterPro" id="IPR019758">
    <property type="entry name" value="Pept_S26A_signal_pept_1_CS"/>
</dbReference>
<dbReference type="SUPFAM" id="SSF51306">
    <property type="entry name" value="LexA/Signal peptidase"/>
    <property type="match status" value="1"/>
</dbReference>
<comment type="caution">
    <text evidence="7">The sequence shown here is derived from an EMBL/GenBank/DDBJ whole genome shotgun (WGS) entry which is preliminary data.</text>
</comment>
<name>A0A1F4VFP2_UNCKA</name>
<dbReference type="PRINTS" id="PR00727">
    <property type="entry name" value="LEADERPTASE"/>
</dbReference>
<proteinExistence type="inferred from homology"/>
<dbReference type="GO" id="GO:0009003">
    <property type="term" value="F:signal peptidase activity"/>
    <property type="evidence" value="ECO:0007669"/>
    <property type="project" value="UniProtKB-EC"/>
</dbReference>
<comment type="subcellular location">
    <subcellularLocation>
        <location evidence="5">Membrane</location>
        <topology evidence="5">Single-pass type II membrane protein</topology>
    </subcellularLocation>
</comment>
<dbReference type="CDD" id="cd06530">
    <property type="entry name" value="S26_SPase_I"/>
    <property type="match status" value="1"/>
</dbReference>
<keyword evidence="4 5" id="KW-0378">Hydrolase</keyword>
<feature type="transmembrane region" description="Helical" evidence="5">
    <location>
        <begin position="7"/>
        <end position="30"/>
    </location>
</feature>
<dbReference type="Pfam" id="PF10502">
    <property type="entry name" value="Peptidase_S26"/>
    <property type="match status" value="1"/>
</dbReference>
<dbReference type="PANTHER" id="PTHR43390:SF1">
    <property type="entry name" value="CHLOROPLAST PROCESSING PEPTIDASE"/>
    <property type="match status" value="1"/>
</dbReference>
<evidence type="ECO:0000256" key="5">
    <source>
        <dbReference type="RuleBase" id="RU362042"/>
    </source>
</evidence>
<evidence type="ECO:0000256" key="2">
    <source>
        <dbReference type="ARBA" id="ARBA00009370"/>
    </source>
</evidence>
<evidence type="ECO:0000259" key="6">
    <source>
        <dbReference type="Pfam" id="PF10502"/>
    </source>
</evidence>